<sequence>MLVVVLFKCLATENLNHYTKAHLCNGCYALCALSGESPASTPPQQPMLVILADKHTKNVPSLHAQRSSHTRCPCEDSFVVGNDEGITKRKWTPGPQTSRRECFCTISQVPSRIDLYPPPRSPSNGHFTPLLEKSDYPTDEGWQWQEEI</sequence>
<dbReference type="AlphaFoldDB" id="A0A9Q3BRE9"/>
<keyword evidence="3" id="KW-1185">Reference proteome</keyword>
<gene>
    <name evidence="2" type="ORF">O181_009623</name>
</gene>
<evidence type="ECO:0000256" key="1">
    <source>
        <dbReference type="SAM" id="MobiDB-lite"/>
    </source>
</evidence>
<accession>A0A9Q3BRE9</accession>
<organism evidence="2 3">
    <name type="scientific">Austropuccinia psidii MF-1</name>
    <dbReference type="NCBI Taxonomy" id="1389203"/>
    <lineage>
        <taxon>Eukaryota</taxon>
        <taxon>Fungi</taxon>
        <taxon>Dikarya</taxon>
        <taxon>Basidiomycota</taxon>
        <taxon>Pucciniomycotina</taxon>
        <taxon>Pucciniomycetes</taxon>
        <taxon>Pucciniales</taxon>
        <taxon>Sphaerophragmiaceae</taxon>
        <taxon>Austropuccinia</taxon>
    </lineage>
</organism>
<evidence type="ECO:0000313" key="3">
    <source>
        <dbReference type="Proteomes" id="UP000765509"/>
    </source>
</evidence>
<feature type="region of interest" description="Disordered" evidence="1">
    <location>
        <begin position="115"/>
        <end position="148"/>
    </location>
</feature>
<dbReference type="Proteomes" id="UP000765509">
    <property type="component" value="Unassembled WGS sequence"/>
</dbReference>
<reference evidence="2" key="1">
    <citation type="submission" date="2021-03" db="EMBL/GenBank/DDBJ databases">
        <title>Draft genome sequence of rust myrtle Austropuccinia psidii MF-1, a brazilian biotype.</title>
        <authorList>
            <person name="Quecine M.C."/>
            <person name="Pachon D.M.R."/>
            <person name="Bonatelli M.L."/>
            <person name="Correr F.H."/>
            <person name="Franceschini L.M."/>
            <person name="Leite T.F."/>
            <person name="Margarido G.R.A."/>
            <person name="Almeida C.A."/>
            <person name="Ferrarezi J.A."/>
            <person name="Labate C.A."/>
        </authorList>
    </citation>
    <scope>NUCLEOTIDE SEQUENCE</scope>
    <source>
        <strain evidence="2">MF-1</strain>
    </source>
</reference>
<protein>
    <submittedName>
        <fullName evidence="2">Uncharacterized protein</fullName>
    </submittedName>
</protein>
<dbReference type="EMBL" id="AVOT02002306">
    <property type="protein sequence ID" value="MBW0469908.1"/>
    <property type="molecule type" value="Genomic_DNA"/>
</dbReference>
<name>A0A9Q3BRE9_9BASI</name>
<proteinExistence type="predicted"/>
<comment type="caution">
    <text evidence="2">The sequence shown here is derived from an EMBL/GenBank/DDBJ whole genome shotgun (WGS) entry which is preliminary data.</text>
</comment>
<evidence type="ECO:0000313" key="2">
    <source>
        <dbReference type="EMBL" id="MBW0469908.1"/>
    </source>
</evidence>